<comment type="caution">
    <text evidence="2">The sequence shown here is derived from an EMBL/GenBank/DDBJ whole genome shotgun (WGS) entry which is preliminary data.</text>
</comment>
<gene>
    <name evidence="2" type="ORF">APHACPA_0871</name>
</gene>
<dbReference type="Proteomes" id="UP000033556">
    <property type="component" value="Unassembled WGS sequence"/>
</dbReference>
<keyword evidence="1" id="KW-0472">Membrane</keyword>
<proteinExistence type="predicted"/>
<reference evidence="2 3" key="1">
    <citation type="submission" date="2015-01" db="EMBL/GenBank/DDBJ databases">
        <title>Genome Sequencing of Rickettsiales.</title>
        <authorList>
            <person name="Daugherty S.C."/>
            <person name="Su Q."/>
            <person name="Abolude K."/>
            <person name="Beier-Sexton M."/>
            <person name="Carlyon J.A."/>
            <person name="Carter R."/>
            <person name="Day N.P."/>
            <person name="Dumler S.J."/>
            <person name="Dyachenko V."/>
            <person name="Godinez A."/>
            <person name="Kurtti T.J."/>
            <person name="Lichay M."/>
            <person name="Mullins K.E."/>
            <person name="Ott S."/>
            <person name="Pappas-Brown V."/>
            <person name="Paris D.H."/>
            <person name="Patel P."/>
            <person name="Richards A.L."/>
            <person name="Sadzewicz L."/>
            <person name="Sears K."/>
            <person name="Seidman D."/>
            <person name="Sengamalay N."/>
            <person name="Stenos J."/>
            <person name="Tallon L.J."/>
            <person name="Vincent G."/>
            <person name="Fraser C.M."/>
            <person name="Munderloh U."/>
            <person name="Dunning-Hotopp J.C."/>
        </authorList>
    </citation>
    <scope>NUCLEOTIDE SEQUENCE [LARGE SCALE GENOMIC DNA]</scope>
    <source>
        <strain evidence="2 3">Ac/Pa</strain>
    </source>
</reference>
<sequence>MDRFSIVIPRLDRGTQLKILTLLVFLVVFWIPWSSHGMTVQ</sequence>
<feature type="transmembrane region" description="Helical" evidence="1">
    <location>
        <begin position="15"/>
        <end position="33"/>
    </location>
</feature>
<evidence type="ECO:0000313" key="3">
    <source>
        <dbReference type="Proteomes" id="UP000033556"/>
    </source>
</evidence>
<evidence type="ECO:0000256" key="1">
    <source>
        <dbReference type="SAM" id="Phobius"/>
    </source>
</evidence>
<keyword evidence="3" id="KW-1185">Reference proteome</keyword>
<dbReference type="PATRIC" id="fig|1359164.3.peg.856"/>
<dbReference type="EMBL" id="LANR01000001">
    <property type="protein sequence ID" value="KJV61855.1"/>
    <property type="molecule type" value="Genomic_DNA"/>
</dbReference>
<evidence type="ECO:0000313" key="2">
    <source>
        <dbReference type="EMBL" id="KJV61855.1"/>
    </source>
</evidence>
<name>A0A0F3N1C8_RICAM</name>
<organism evidence="2 3">
    <name type="scientific">Rickettsia amblyommatis str. Ac/Pa</name>
    <dbReference type="NCBI Taxonomy" id="1359164"/>
    <lineage>
        <taxon>Bacteria</taxon>
        <taxon>Pseudomonadati</taxon>
        <taxon>Pseudomonadota</taxon>
        <taxon>Alphaproteobacteria</taxon>
        <taxon>Rickettsiales</taxon>
        <taxon>Rickettsiaceae</taxon>
        <taxon>Rickettsieae</taxon>
        <taxon>Rickettsia</taxon>
        <taxon>spotted fever group</taxon>
    </lineage>
</organism>
<keyword evidence="1" id="KW-1133">Transmembrane helix</keyword>
<accession>A0A0F3N1C8</accession>
<protein>
    <submittedName>
        <fullName evidence="2">Putative ampG</fullName>
    </submittedName>
</protein>
<dbReference type="AlphaFoldDB" id="A0A0F3N1C8"/>
<keyword evidence="1" id="KW-0812">Transmembrane</keyword>